<sequence>MWLTSALYVILSICAGSIAWSAWARRRSRYPPGPRGLPVIGNLLDLPRKHEWKTFTAWRDTYGDVVYVSVLGRPLIILNSAEVAMDLMDKRSSIYSDRPRFPLVDLIGQEWNVGFMTYGKPWHARKRMILGKYTKAEVPAYRPAQRSAMRTLLKNLRDDPENFTEHLRLHSGQLIVDVTYGLSIKSREHKLIHLAEEVMDSITIGLTPLFWVFNPVPLLQKLPNWTTGGWLARTIKTWQHNDRRLRDEAFEQVKLSLDNGTARPSYTSSLLEDLRPEAGSQEEILIRDTSAVAYGAGADTALAAYTIFFLAMFQNPEVQRKAQEEIDRVVGHGRLPDYADQPDLPYITAVMKESLRWHAAAPQGIAHRLTVDDEYKGWHLPSGSMIVPNVWGILHDPVIYPDPARFYPERFFRDGKLDFTGRDPASVVFGFGRRICAGEHFAQDTLYLLVAQFLAVFSITTVDGGPPPPVDMTSGGVSFPCPYKCLIRPRSEAARVLLEQVLMSADDQS</sequence>
<reference evidence="1" key="2">
    <citation type="journal article" date="2022" name="New Phytol.">
        <title>Evolutionary transition to the ectomycorrhizal habit in the genomes of a hyperdiverse lineage of mushroom-forming fungi.</title>
        <authorList>
            <person name="Looney B."/>
            <person name="Miyauchi S."/>
            <person name="Morin E."/>
            <person name="Drula E."/>
            <person name="Courty P.E."/>
            <person name="Kohler A."/>
            <person name="Kuo A."/>
            <person name="LaButti K."/>
            <person name="Pangilinan J."/>
            <person name="Lipzen A."/>
            <person name="Riley R."/>
            <person name="Andreopoulos W."/>
            <person name="He G."/>
            <person name="Johnson J."/>
            <person name="Nolan M."/>
            <person name="Tritt A."/>
            <person name="Barry K.W."/>
            <person name="Grigoriev I.V."/>
            <person name="Nagy L.G."/>
            <person name="Hibbett D."/>
            <person name="Henrissat B."/>
            <person name="Matheny P.B."/>
            <person name="Labbe J."/>
            <person name="Martin F.M."/>
        </authorList>
    </citation>
    <scope>NUCLEOTIDE SEQUENCE</scope>
    <source>
        <strain evidence="1">FP105234-sp</strain>
    </source>
</reference>
<accession>A0ACB8RJM6</accession>
<keyword evidence="2" id="KW-1185">Reference proteome</keyword>
<dbReference type="EMBL" id="MU276007">
    <property type="protein sequence ID" value="KAI0043718.1"/>
    <property type="molecule type" value="Genomic_DNA"/>
</dbReference>
<protein>
    <submittedName>
        <fullName evidence="1">Cytochrome P450</fullName>
    </submittedName>
</protein>
<gene>
    <name evidence="1" type="ORF">FA95DRAFT_1628793</name>
</gene>
<name>A0ACB8RJM6_9AGAM</name>
<evidence type="ECO:0000313" key="2">
    <source>
        <dbReference type="Proteomes" id="UP000814033"/>
    </source>
</evidence>
<organism evidence="1 2">
    <name type="scientific">Auriscalpium vulgare</name>
    <dbReference type="NCBI Taxonomy" id="40419"/>
    <lineage>
        <taxon>Eukaryota</taxon>
        <taxon>Fungi</taxon>
        <taxon>Dikarya</taxon>
        <taxon>Basidiomycota</taxon>
        <taxon>Agaricomycotina</taxon>
        <taxon>Agaricomycetes</taxon>
        <taxon>Russulales</taxon>
        <taxon>Auriscalpiaceae</taxon>
        <taxon>Auriscalpium</taxon>
    </lineage>
</organism>
<dbReference type="Proteomes" id="UP000814033">
    <property type="component" value="Unassembled WGS sequence"/>
</dbReference>
<proteinExistence type="predicted"/>
<comment type="caution">
    <text evidence="1">The sequence shown here is derived from an EMBL/GenBank/DDBJ whole genome shotgun (WGS) entry which is preliminary data.</text>
</comment>
<evidence type="ECO:0000313" key="1">
    <source>
        <dbReference type="EMBL" id="KAI0043718.1"/>
    </source>
</evidence>
<reference evidence="1" key="1">
    <citation type="submission" date="2021-02" db="EMBL/GenBank/DDBJ databases">
        <authorList>
            <consortium name="DOE Joint Genome Institute"/>
            <person name="Ahrendt S."/>
            <person name="Looney B.P."/>
            <person name="Miyauchi S."/>
            <person name="Morin E."/>
            <person name="Drula E."/>
            <person name="Courty P.E."/>
            <person name="Chicoki N."/>
            <person name="Fauchery L."/>
            <person name="Kohler A."/>
            <person name="Kuo A."/>
            <person name="Labutti K."/>
            <person name="Pangilinan J."/>
            <person name="Lipzen A."/>
            <person name="Riley R."/>
            <person name="Andreopoulos W."/>
            <person name="He G."/>
            <person name="Johnson J."/>
            <person name="Barry K.W."/>
            <person name="Grigoriev I.V."/>
            <person name="Nagy L."/>
            <person name="Hibbett D."/>
            <person name="Henrissat B."/>
            <person name="Matheny P.B."/>
            <person name="Labbe J."/>
            <person name="Martin F."/>
        </authorList>
    </citation>
    <scope>NUCLEOTIDE SEQUENCE</scope>
    <source>
        <strain evidence="1">FP105234-sp</strain>
    </source>
</reference>